<feature type="transmembrane region" description="Helical" evidence="1">
    <location>
        <begin position="44"/>
        <end position="62"/>
    </location>
</feature>
<sequence>MMTIGAWMIYALWAVLGFMLLDLVVGFVKALVTGTFSSKLVLDYLKDVLYYVFPLLFVMNIMSIDPTGWILMIFYYIGSLAVIWNYLVSIKNKWKA</sequence>
<reference evidence="2 3" key="1">
    <citation type="submission" date="2024-09" db="EMBL/GenBank/DDBJ databases">
        <authorList>
            <person name="Sun Q."/>
            <person name="Mori K."/>
        </authorList>
    </citation>
    <scope>NUCLEOTIDE SEQUENCE [LARGE SCALE GENOMIC DNA]</scope>
    <source>
        <strain evidence="2 3">JCM 11201</strain>
    </source>
</reference>
<gene>
    <name evidence="2" type="ORF">ACFFMS_16150</name>
</gene>
<comment type="caution">
    <text evidence="2">The sequence shown here is derived from an EMBL/GenBank/DDBJ whole genome shotgun (WGS) entry which is preliminary data.</text>
</comment>
<dbReference type="EMBL" id="JBHMAF010000101">
    <property type="protein sequence ID" value="MFB9759925.1"/>
    <property type="molecule type" value="Genomic_DNA"/>
</dbReference>
<evidence type="ECO:0000256" key="1">
    <source>
        <dbReference type="SAM" id="Phobius"/>
    </source>
</evidence>
<keyword evidence="3" id="KW-1185">Reference proteome</keyword>
<organism evidence="2 3">
    <name type="scientific">Ectobacillus funiculus</name>
    <dbReference type="NCBI Taxonomy" id="137993"/>
    <lineage>
        <taxon>Bacteria</taxon>
        <taxon>Bacillati</taxon>
        <taxon>Bacillota</taxon>
        <taxon>Bacilli</taxon>
        <taxon>Bacillales</taxon>
        <taxon>Bacillaceae</taxon>
        <taxon>Ectobacillus</taxon>
    </lineage>
</organism>
<keyword evidence="1" id="KW-0472">Membrane</keyword>
<protein>
    <recommendedName>
        <fullName evidence="4">DUF2512 family protein</fullName>
    </recommendedName>
</protein>
<accession>A0ABV5WH73</accession>
<evidence type="ECO:0008006" key="4">
    <source>
        <dbReference type="Google" id="ProtNLM"/>
    </source>
</evidence>
<name>A0ABV5WH73_9BACI</name>
<feature type="transmembrane region" description="Helical" evidence="1">
    <location>
        <begin position="68"/>
        <end position="88"/>
    </location>
</feature>
<dbReference type="Proteomes" id="UP001589609">
    <property type="component" value="Unassembled WGS sequence"/>
</dbReference>
<keyword evidence="1" id="KW-0812">Transmembrane</keyword>
<feature type="transmembrane region" description="Helical" evidence="1">
    <location>
        <begin position="6"/>
        <end position="32"/>
    </location>
</feature>
<proteinExistence type="predicted"/>
<dbReference type="RefSeq" id="WP_246040109.1">
    <property type="nucleotide sequence ID" value="NZ_JAPCYI010000001.1"/>
</dbReference>
<keyword evidence="1" id="KW-1133">Transmembrane helix</keyword>
<evidence type="ECO:0000313" key="3">
    <source>
        <dbReference type="Proteomes" id="UP001589609"/>
    </source>
</evidence>
<evidence type="ECO:0000313" key="2">
    <source>
        <dbReference type="EMBL" id="MFB9759925.1"/>
    </source>
</evidence>